<dbReference type="InterPro" id="IPR042099">
    <property type="entry name" value="ANL_N_sf"/>
</dbReference>
<keyword evidence="4" id="KW-1185">Reference proteome</keyword>
<evidence type="ECO:0000313" key="4">
    <source>
        <dbReference type="Proteomes" id="UP000053029"/>
    </source>
</evidence>
<dbReference type="InterPro" id="IPR000873">
    <property type="entry name" value="AMP-dep_synth/lig_dom"/>
</dbReference>
<organism evidence="3 4">
    <name type="scientific">Fonsecaea pedrosoi CBS 271.37</name>
    <dbReference type="NCBI Taxonomy" id="1442368"/>
    <lineage>
        <taxon>Eukaryota</taxon>
        <taxon>Fungi</taxon>
        <taxon>Dikarya</taxon>
        <taxon>Ascomycota</taxon>
        <taxon>Pezizomycotina</taxon>
        <taxon>Eurotiomycetes</taxon>
        <taxon>Chaetothyriomycetidae</taxon>
        <taxon>Chaetothyriales</taxon>
        <taxon>Herpotrichiellaceae</taxon>
        <taxon>Fonsecaea</taxon>
    </lineage>
</organism>
<dbReference type="GO" id="GO:0016405">
    <property type="term" value="F:CoA-ligase activity"/>
    <property type="evidence" value="ECO:0007669"/>
    <property type="project" value="TreeGrafter"/>
</dbReference>
<accession>A0A0D2HCP0</accession>
<dbReference type="Gene3D" id="3.30.300.30">
    <property type="match status" value="1"/>
</dbReference>
<dbReference type="VEuPathDB" id="FungiDB:Z517_05326"/>
<name>A0A0D2HCP0_9EURO</name>
<evidence type="ECO:0000259" key="2">
    <source>
        <dbReference type="Pfam" id="PF13193"/>
    </source>
</evidence>
<evidence type="ECO:0008006" key="5">
    <source>
        <dbReference type="Google" id="ProtNLM"/>
    </source>
</evidence>
<reference evidence="3 4" key="1">
    <citation type="submission" date="2015-01" db="EMBL/GenBank/DDBJ databases">
        <title>The Genome Sequence of Fonsecaea pedrosoi CBS 271.37.</title>
        <authorList>
            <consortium name="The Broad Institute Genomics Platform"/>
            <person name="Cuomo C."/>
            <person name="de Hoog S."/>
            <person name="Gorbushina A."/>
            <person name="Stielow B."/>
            <person name="Teixiera M."/>
            <person name="Abouelleil A."/>
            <person name="Chapman S.B."/>
            <person name="Priest M."/>
            <person name="Young S.K."/>
            <person name="Wortman J."/>
            <person name="Nusbaum C."/>
            <person name="Birren B."/>
        </authorList>
    </citation>
    <scope>NUCLEOTIDE SEQUENCE [LARGE SCALE GENOMIC DNA]</scope>
    <source>
        <strain evidence="3 4">CBS 271.37</strain>
    </source>
</reference>
<gene>
    <name evidence="3" type="ORF">Z517_05326</name>
</gene>
<evidence type="ECO:0000313" key="3">
    <source>
        <dbReference type="EMBL" id="KIW82299.1"/>
    </source>
</evidence>
<dbReference type="CDD" id="cd05911">
    <property type="entry name" value="Firefly_Luc_like"/>
    <property type="match status" value="1"/>
</dbReference>
<sequence>MVFAPRERYALSTKDVLSWIFDDVKYDPDKPVYIDAANAERSISSREARAIVRQLAAGFDAAGVKAGDCVCVHAFNDIYYPLIVLGIIAVGGVFTGTNPAYTEHELKHALTTAAAKWLISEPEILDPLHKAARSLNIADSRIWIFNPLPNQQVPRGWKSWKALLEQGEKDWIRFDDLDTARATIAMRLFSSGTTGLPKAVDVSHYNVTAQHDLIWGRHVANTSFEDIHLFPLPMFHAAIAFRAHTSTLKEGEKTYIMRRFDLEQFLANVERYQVTCLGVVPTMALNIIKSPHSRKYSMKSVRWCMCGAAPLRPETQAQLQKLLREDCPVTQVWGMTESSCSATRFEYPEKDTTGSIGRLIPNLEMKLVDDDGNDLGEVYNVRGEMCLRGPTIVPGYYNNPSANAQSFDADGFYHTGDIGYCDATTKLWYIVDRKKELIKVRGFQVAPPEIEGILLDHPDIVDCAVIGVQHLVDSGEPLEAPRAYVVRREGCTERDLDEEAVKNYIKPKLARYKWLDGGVRFVNLIPRSANGKILKNVLRDEARKESAGRRPSKL</sequence>
<evidence type="ECO:0000259" key="1">
    <source>
        <dbReference type="Pfam" id="PF00501"/>
    </source>
</evidence>
<dbReference type="Proteomes" id="UP000053029">
    <property type="component" value="Unassembled WGS sequence"/>
</dbReference>
<dbReference type="HOGENOM" id="CLU_000022_59_2_1"/>
<dbReference type="OrthoDB" id="6509636at2759"/>
<feature type="domain" description="AMP-binding enzyme C-terminal" evidence="2">
    <location>
        <begin position="449"/>
        <end position="532"/>
    </location>
</feature>
<dbReference type="STRING" id="1442368.A0A0D2HCP0"/>
<dbReference type="RefSeq" id="XP_013286107.1">
    <property type="nucleotide sequence ID" value="XM_013430653.1"/>
</dbReference>
<feature type="domain" description="AMP-dependent synthetase/ligase" evidence="1">
    <location>
        <begin position="24"/>
        <end position="397"/>
    </location>
</feature>
<dbReference type="SUPFAM" id="SSF56801">
    <property type="entry name" value="Acetyl-CoA synthetase-like"/>
    <property type="match status" value="1"/>
</dbReference>
<protein>
    <recommendedName>
        <fullName evidence="5">AMP-dependent synthetase/ligase domain-containing protein</fullName>
    </recommendedName>
</protein>
<dbReference type="InterPro" id="IPR045851">
    <property type="entry name" value="AMP-bd_C_sf"/>
</dbReference>
<dbReference type="InterPro" id="IPR025110">
    <property type="entry name" value="AMP-bd_C"/>
</dbReference>
<dbReference type="PANTHER" id="PTHR24096:SF265">
    <property type="entry name" value="ENZYME, PUTATIVE (AFU_ORTHOLOGUE AFUA_5G14270)-RELATED"/>
    <property type="match status" value="1"/>
</dbReference>
<dbReference type="GO" id="GO:0019748">
    <property type="term" value="P:secondary metabolic process"/>
    <property type="evidence" value="ECO:0007669"/>
    <property type="project" value="TreeGrafter"/>
</dbReference>
<dbReference type="EMBL" id="KN846971">
    <property type="protein sequence ID" value="KIW82299.1"/>
    <property type="molecule type" value="Genomic_DNA"/>
</dbReference>
<proteinExistence type="predicted"/>
<dbReference type="PANTHER" id="PTHR24096">
    <property type="entry name" value="LONG-CHAIN-FATTY-ACID--COA LIGASE"/>
    <property type="match status" value="1"/>
</dbReference>
<dbReference type="Pfam" id="PF13193">
    <property type="entry name" value="AMP-binding_C"/>
    <property type="match status" value="1"/>
</dbReference>
<dbReference type="Gene3D" id="3.40.50.12780">
    <property type="entry name" value="N-terminal domain of ligase-like"/>
    <property type="match status" value="1"/>
</dbReference>
<dbReference type="GeneID" id="25304816"/>
<dbReference type="AlphaFoldDB" id="A0A0D2HCP0"/>
<dbReference type="Pfam" id="PF00501">
    <property type="entry name" value="AMP-binding"/>
    <property type="match status" value="1"/>
</dbReference>